<feature type="compositionally biased region" description="Polar residues" evidence="1">
    <location>
        <begin position="38"/>
        <end position="53"/>
    </location>
</feature>
<dbReference type="PANTHER" id="PTHR42941">
    <property type="entry name" value="SLL1037 PROTEIN"/>
    <property type="match status" value="1"/>
</dbReference>
<feature type="signal peptide" evidence="2">
    <location>
        <begin position="1"/>
        <end position="36"/>
    </location>
</feature>
<dbReference type="AlphaFoldDB" id="A0A5B2V9D8"/>
<proteinExistence type="predicted"/>
<dbReference type="InterPro" id="IPR011852">
    <property type="entry name" value="TRAP_TAXI"/>
</dbReference>
<dbReference type="Proteomes" id="UP000323142">
    <property type="component" value="Unassembled WGS sequence"/>
</dbReference>
<dbReference type="OrthoDB" id="8188218at2"/>
<keyword evidence="4" id="KW-1185">Reference proteome</keyword>
<dbReference type="Pfam" id="PF16868">
    <property type="entry name" value="NMT1_3"/>
    <property type="match status" value="1"/>
</dbReference>
<dbReference type="SUPFAM" id="SSF53850">
    <property type="entry name" value="Periplasmic binding protein-like II"/>
    <property type="match status" value="1"/>
</dbReference>
<evidence type="ECO:0000256" key="1">
    <source>
        <dbReference type="SAM" id="MobiDB-lite"/>
    </source>
</evidence>
<feature type="region of interest" description="Disordered" evidence="1">
    <location>
        <begin position="354"/>
        <end position="384"/>
    </location>
</feature>
<evidence type="ECO:0008006" key="5">
    <source>
        <dbReference type="Google" id="ProtNLM"/>
    </source>
</evidence>
<evidence type="ECO:0000313" key="3">
    <source>
        <dbReference type="EMBL" id="KAA2236113.1"/>
    </source>
</evidence>
<sequence>MAHAFSRLSHCLGLPRALVSVALLAAVALPPAPADAAETSTAQARSVGQSTLRKSGGGNPRVVEIVSNALGETEFRFADEMAAAVASAQETGPNGEVALRVTPVTGPGGIHTVRDVLTLPNADFGIVSTRVLERLRETGEFGDITRRITYVAPLYMEEVHLLAGPKVRSLGDLEGQPVSIGRDESTTQVVAREILASAGVKVQEERHDLRGSIAALKAGEIAAAFIVSGKPIDGLKTLSPADGLHLVPLDVASPEPDYLPSAISGEDYPELLRPGESVDTLAVQNVLFAYDWPKRSARAQLGEGFIQSLIWRLSTLQKPPGHPKWQEVNLAGSLPGLRRYAGMEAYLKKAGLRGPEPASKIAGDAAPTRTIPLRPDVPPTTGSR</sequence>
<comment type="caution">
    <text evidence="3">The sequence shown here is derived from an EMBL/GenBank/DDBJ whole genome shotgun (WGS) entry which is preliminary data.</text>
</comment>
<evidence type="ECO:0000313" key="4">
    <source>
        <dbReference type="Proteomes" id="UP000323142"/>
    </source>
</evidence>
<keyword evidence="2" id="KW-0732">Signal</keyword>
<name>A0A5B2V9D8_9HYPH</name>
<reference evidence="3 4" key="1">
    <citation type="submission" date="2019-09" db="EMBL/GenBank/DDBJ databases">
        <title>Salinarimonas rosea gen. nov., sp. nov., a new member of the a-2 subgroup of the Proteobacteria.</title>
        <authorList>
            <person name="Liu J."/>
        </authorList>
    </citation>
    <scope>NUCLEOTIDE SEQUENCE [LARGE SCALE GENOMIC DNA]</scope>
    <source>
        <strain evidence="3 4">BN140002</strain>
    </source>
</reference>
<gene>
    <name evidence="3" type="ORF">F0L46_15460</name>
</gene>
<protein>
    <recommendedName>
        <fullName evidence="5">TAXI family TRAP transporter solute-binding subunit</fullName>
    </recommendedName>
</protein>
<accession>A0A5B2V9D8</accession>
<dbReference type="Gene3D" id="3.40.190.10">
    <property type="entry name" value="Periplasmic binding protein-like II"/>
    <property type="match status" value="1"/>
</dbReference>
<dbReference type="EMBL" id="VUOA01000028">
    <property type="protein sequence ID" value="KAA2236113.1"/>
    <property type="molecule type" value="Genomic_DNA"/>
</dbReference>
<dbReference type="PANTHER" id="PTHR42941:SF1">
    <property type="entry name" value="SLL1037 PROTEIN"/>
    <property type="match status" value="1"/>
</dbReference>
<feature type="region of interest" description="Disordered" evidence="1">
    <location>
        <begin position="36"/>
        <end position="58"/>
    </location>
</feature>
<reference evidence="3 4" key="2">
    <citation type="submission" date="2019-09" db="EMBL/GenBank/DDBJ databases">
        <authorList>
            <person name="Jin C."/>
        </authorList>
    </citation>
    <scope>NUCLEOTIDE SEQUENCE [LARGE SCALE GENOMIC DNA]</scope>
    <source>
        <strain evidence="3 4">BN140002</strain>
    </source>
</reference>
<organism evidence="3 4">
    <name type="scientific">Salinarimonas soli</name>
    <dbReference type="NCBI Taxonomy" id="1638099"/>
    <lineage>
        <taxon>Bacteria</taxon>
        <taxon>Pseudomonadati</taxon>
        <taxon>Pseudomonadota</taxon>
        <taxon>Alphaproteobacteria</taxon>
        <taxon>Hyphomicrobiales</taxon>
        <taxon>Salinarimonadaceae</taxon>
        <taxon>Salinarimonas</taxon>
    </lineage>
</organism>
<evidence type="ECO:0000256" key="2">
    <source>
        <dbReference type="SAM" id="SignalP"/>
    </source>
</evidence>
<feature type="chain" id="PRO_5022988982" description="TAXI family TRAP transporter solute-binding subunit" evidence="2">
    <location>
        <begin position="37"/>
        <end position="384"/>
    </location>
</feature>